<dbReference type="EMBL" id="WAAR01000230">
    <property type="protein sequence ID" value="KAB1102759.1"/>
    <property type="molecule type" value="Genomic_DNA"/>
</dbReference>
<accession>A0ABQ6U7F2</accession>
<evidence type="ECO:0000313" key="3">
    <source>
        <dbReference type="EMBL" id="KAB1102759.1"/>
    </source>
</evidence>
<dbReference type="PANTHER" id="PTHR43318:SF1">
    <property type="entry name" value="POLYSACCHARIDE BIOSYNTHESIS PROTEIN EPSC-RELATED"/>
    <property type="match status" value="1"/>
</dbReference>
<gene>
    <name evidence="3" type="ORF">F6X54_30825</name>
</gene>
<dbReference type="InterPro" id="IPR051203">
    <property type="entry name" value="Polysaccharide_Synthase-Rel"/>
</dbReference>
<comment type="caution">
    <text evidence="3">The sequence shown here is derived from an EMBL/GenBank/DDBJ whole genome shotgun (WGS) entry which is preliminary data.</text>
</comment>
<feature type="domain" description="Polysaccharide biosynthesis protein CapD-like" evidence="2">
    <location>
        <begin position="40"/>
        <end position="316"/>
    </location>
</feature>
<comment type="similarity">
    <text evidence="1">Belongs to the polysaccharide synthase family.</text>
</comment>
<evidence type="ECO:0000256" key="1">
    <source>
        <dbReference type="ARBA" id="ARBA00007430"/>
    </source>
</evidence>
<evidence type="ECO:0000313" key="4">
    <source>
        <dbReference type="Proteomes" id="UP000471364"/>
    </source>
</evidence>
<dbReference type="Pfam" id="PF02719">
    <property type="entry name" value="Polysacc_synt_2"/>
    <property type="match status" value="1"/>
</dbReference>
<reference evidence="3 4" key="1">
    <citation type="submission" date="2019-09" db="EMBL/GenBank/DDBJ databases">
        <title>High taxonomic diversity of Micromonospora strains isolated from Medicago sativa nodules in different geographical locations.</title>
        <authorList>
            <person name="Martinez-Hidalgo P."/>
            <person name="Flores-Felix J.D."/>
            <person name="Velazquez E."/>
            <person name="Brau L."/>
            <person name="Trujillo M.E."/>
            <person name="Martinez-Molina E."/>
        </authorList>
    </citation>
    <scope>NUCLEOTIDE SEQUENCE [LARGE SCALE GENOMIC DNA]</scope>
    <source>
        <strain evidence="3 4">ALFB5</strain>
    </source>
</reference>
<keyword evidence="4" id="KW-1185">Reference proteome</keyword>
<evidence type="ECO:0000259" key="2">
    <source>
        <dbReference type="Pfam" id="PF02719"/>
    </source>
</evidence>
<sequence length="365" mass="38655">MKGSLLFARSLCQIEQLIGRTPAVDYSAQTLAGVTGQRFLVTGAGGSIGSEIVRQLVSLGAGDVYLLDHNEGALHALQLGLHGDGLLQDKTVILADVREKRTLGRIFADVGPTTVFHAAAHKHLPLMERFPSEAVHTNVVGTANVACAAAASGTKRFVNLSTDKAVAPSCILGATKRAAELVAAAAASPSMKVASVRFGNVLGSSGSFLQTVHWQLTNGRAVTVTDRRATRYFMTISEAARLVIEVSAMARNGETYMLDMGEPVAIEQLVHRYAQILGVTATIEYTGLRPGEKLHEDLFDDAENRSSTTHPGIWQTKAVGAPPADLGFTIRGLADAVEAAPHSILQLLWSMMPAGAVREPDVAVT</sequence>
<dbReference type="InterPro" id="IPR036291">
    <property type="entry name" value="NAD(P)-bd_dom_sf"/>
</dbReference>
<dbReference type="Gene3D" id="3.40.50.720">
    <property type="entry name" value="NAD(P)-binding Rossmann-like Domain"/>
    <property type="match status" value="1"/>
</dbReference>
<dbReference type="SUPFAM" id="SSF51735">
    <property type="entry name" value="NAD(P)-binding Rossmann-fold domains"/>
    <property type="match status" value="1"/>
</dbReference>
<dbReference type="InterPro" id="IPR003869">
    <property type="entry name" value="Polysac_CapD-like"/>
</dbReference>
<proteinExistence type="inferred from homology"/>
<protein>
    <submittedName>
        <fullName evidence="3">NAD-dependent epimerase/dehydratase family protein</fullName>
    </submittedName>
</protein>
<dbReference type="PANTHER" id="PTHR43318">
    <property type="entry name" value="UDP-N-ACETYLGLUCOSAMINE 4,6-DEHYDRATASE"/>
    <property type="match status" value="1"/>
</dbReference>
<dbReference type="Proteomes" id="UP000471364">
    <property type="component" value="Unassembled WGS sequence"/>
</dbReference>
<name>A0ABQ6U7F2_9ACTN</name>
<organism evidence="3 4">
    <name type="scientific">Micromonospora aurantiaca</name>
    <name type="common">nom. illeg.</name>
    <dbReference type="NCBI Taxonomy" id="47850"/>
    <lineage>
        <taxon>Bacteria</taxon>
        <taxon>Bacillati</taxon>
        <taxon>Actinomycetota</taxon>
        <taxon>Actinomycetes</taxon>
        <taxon>Micromonosporales</taxon>
        <taxon>Micromonosporaceae</taxon>
        <taxon>Micromonospora</taxon>
    </lineage>
</organism>